<proteinExistence type="predicted"/>
<dbReference type="SUPFAM" id="SSF56731">
    <property type="entry name" value="DNA primase core"/>
    <property type="match status" value="1"/>
</dbReference>
<organism evidence="2 3">
    <name type="scientific">Peptoniphilus porci</name>
    <dbReference type="NCBI Taxonomy" id="2652280"/>
    <lineage>
        <taxon>Bacteria</taxon>
        <taxon>Bacillati</taxon>
        <taxon>Bacillota</taxon>
        <taxon>Tissierellia</taxon>
        <taxon>Tissierellales</taxon>
        <taxon>Peptoniphilaceae</taxon>
        <taxon>Peptoniphilus</taxon>
    </lineage>
</organism>
<keyword evidence="3" id="KW-1185">Reference proteome</keyword>
<dbReference type="AlphaFoldDB" id="A0A1U7M1X2"/>
<comment type="caution">
    <text evidence="2">The sequence shown here is derived from an EMBL/GenBank/DDBJ whole genome shotgun (WGS) entry which is preliminary data.</text>
</comment>
<dbReference type="Proteomes" id="UP000187166">
    <property type="component" value="Unassembled WGS sequence"/>
</dbReference>
<dbReference type="Pfam" id="PF13155">
    <property type="entry name" value="Toprim_2"/>
    <property type="match status" value="1"/>
</dbReference>
<dbReference type="Gene3D" id="3.40.1360.10">
    <property type="match status" value="1"/>
</dbReference>
<accession>A0A1U7M1X2</accession>
<name>A0A1U7M1X2_9FIRM</name>
<sequence length="394" mass="46253">MGSMITLGIGKMELDWGKNNMFNNHSCLFQKEDIKMVPYYYSDDDIEYRKGLSKNIKSVMRRLDLLGYSLHDIEEIFNEDLKSISELDNISIPISFNDYYNTIKNIDINSINMASEEYDYNYDLGEYARKCVISEINKLSTLSEYEYYDIREFLQNLHPYITLRILSENKKNHHLNVIWRYADVVENGWILEEDIIPKLDTQEKILIVTEGSSDTDIIKKCIKLLYSDIADFFDFIDMEKNYPFTGTGNLKNFVKGLSKINILNKILVILDNDTAGKSVYNDIKKIDLPNNLKVITLPNYKDFNNFKCKGPQGNSIENINGKAVSIECFLDHSSIDYEIYVRWTGFNDKLMQYQGNIEPKNLLIKSFHQYYKQDYDFTKLKYLIDYILESWISN</sequence>
<reference evidence="2 3" key="1">
    <citation type="journal article" date="2016" name="Appl. Environ. Microbiol.">
        <title>Function and Phylogeny of Bacterial Butyryl Coenzyme A:Acetate Transferases and Their Diversity in the Proximal Colon of Swine.</title>
        <authorList>
            <person name="Trachsel J."/>
            <person name="Bayles D.O."/>
            <person name="Looft T."/>
            <person name="Levine U.Y."/>
            <person name="Allen H.K."/>
        </authorList>
    </citation>
    <scope>NUCLEOTIDE SEQUENCE [LARGE SCALE GENOMIC DNA]</scope>
    <source>
        <strain evidence="2 3">35-6-1</strain>
    </source>
</reference>
<evidence type="ECO:0000259" key="1">
    <source>
        <dbReference type="Pfam" id="PF18871"/>
    </source>
</evidence>
<gene>
    <name evidence="2" type="ORF">BIV18_08480</name>
</gene>
<dbReference type="EMBL" id="MJIH01000001">
    <property type="protein sequence ID" value="OLR65546.1"/>
    <property type="molecule type" value="Genomic_DNA"/>
</dbReference>
<dbReference type="STRING" id="1465756.BIV18_08480"/>
<feature type="domain" description="HEPN/Toprim N-terminal" evidence="1">
    <location>
        <begin position="1"/>
        <end position="203"/>
    </location>
</feature>
<evidence type="ECO:0000313" key="2">
    <source>
        <dbReference type="EMBL" id="OLR65546.1"/>
    </source>
</evidence>
<protein>
    <recommendedName>
        <fullName evidence="1">HEPN/Toprim N-terminal domain-containing protein</fullName>
    </recommendedName>
</protein>
<dbReference type="InterPro" id="IPR041487">
    <property type="entry name" value="HEPN/Toprim-NTD1"/>
</dbReference>
<evidence type="ECO:0000313" key="3">
    <source>
        <dbReference type="Proteomes" id="UP000187166"/>
    </source>
</evidence>
<dbReference type="Pfam" id="PF18871">
    <property type="entry name" value="HEPN_Toprim_N"/>
    <property type="match status" value="1"/>
</dbReference>